<proteinExistence type="predicted"/>
<comment type="caution">
    <text evidence="1">The sequence shown here is derived from an EMBL/GenBank/DDBJ whole genome shotgun (WGS) entry which is preliminary data.</text>
</comment>
<organism evidence="1 2">
    <name type="scientific">Donghicola tyrosinivorans</name>
    <dbReference type="NCBI Taxonomy" id="1652492"/>
    <lineage>
        <taxon>Bacteria</taxon>
        <taxon>Pseudomonadati</taxon>
        <taxon>Pseudomonadota</taxon>
        <taxon>Alphaproteobacteria</taxon>
        <taxon>Rhodobacterales</taxon>
        <taxon>Roseobacteraceae</taxon>
        <taxon>Donghicola</taxon>
    </lineage>
</organism>
<dbReference type="RefSeq" id="WP_106267400.1">
    <property type="nucleotide sequence ID" value="NZ_PVTQ01000015.1"/>
</dbReference>
<evidence type="ECO:0000313" key="2">
    <source>
        <dbReference type="Proteomes" id="UP000238392"/>
    </source>
</evidence>
<evidence type="ECO:0008006" key="3">
    <source>
        <dbReference type="Google" id="ProtNLM"/>
    </source>
</evidence>
<dbReference type="Gene3D" id="1.20.910.10">
    <property type="entry name" value="Heme oxygenase-like"/>
    <property type="match status" value="1"/>
</dbReference>
<dbReference type="InterPro" id="IPR016084">
    <property type="entry name" value="Haem_Oase-like_multi-hlx"/>
</dbReference>
<dbReference type="AlphaFoldDB" id="A0A2T0WFX6"/>
<dbReference type="OrthoDB" id="7629404at2"/>
<dbReference type="SUPFAM" id="SSF48613">
    <property type="entry name" value="Heme oxygenase-like"/>
    <property type="match status" value="1"/>
</dbReference>
<gene>
    <name evidence="1" type="ORF">CLV74_11552</name>
</gene>
<dbReference type="EMBL" id="PVTQ01000015">
    <property type="protein sequence ID" value="PRY85599.1"/>
    <property type="molecule type" value="Genomic_DNA"/>
</dbReference>
<name>A0A2T0WFX6_9RHOB</name>
<evidence type="ECO:0000313" key="1">
    <source>
        <dbReference type="EMBL" id="PRY85599.1"/>
    </source>
</evidence>
<sequence length="197" mass="21472">MGALEQHDFDRMQTVAVWPDLLTRLREQTGATHEALDQLFAPFQRDPATYLNHFLAVQLAGFSALLAACPDCDAQVAAMLRNAKSALAQDVADRACFVPQLPAPSSLHPLAVAYLVIGSRLGTEVLRRRLTDAGVAPMPRYFTPEPYQADWRQLCATLRATPADGALADSVVQDVLTGFNLFTLAATLARRDEGDVH</sequence>
<protein>
    <recommendedName>
        <fullName evidence="3">Heme oxygenase</fullName>
    </recommendedName>
</protein>
<keyword evidence="2" id="KW-1185">Reference proteome</keyword>
<reference evidence="1 2" key="1">
    <citation type="submission" date="2018-03" db="EMBL/GenBank/DDBJ databases">
        <title>Genomic Encyclopedia of Archaeal and Bacterial Type Strains, Phase II (KMG-II): from individual species to whole genera.</title>
        <authorList>
            <person name="Goeker M."/>
        </authorList>
    </citation>
    <scope>NUCLEOTIDE SEQUENCE [LARGE SCALE GENOMIC DNA]</scope>
    <source>
        <strain evidence="1 2">DSM 100212</strain>
    </source>
</reference>
<dbReference type="Proteomes" id="UP000238392">
    <property type="component" value="Unassembled WGS sequence"/>
</dbReference>
<accession>A0A2T0WFX6</accession>